<sequence length="54" mass="6031">TVSGAVNPFNSKDRAELSWTQTPRWDVSFFMTSLNPLMSSHDEEIGSRSAKKVS</sequence>
<protein>
    <submittedName>
        <fullName evidence="1">Uncharacterized protein</fullName>
    </submittedName>
</protein>
<feature type="non-terminal residue" evidence="1">
    <location>
        <position position="1"/>
    </location>
</feature>
<organism evidence="1 2">
    <name type="scientific">Caerostris extrusa</name>
    <name type="common">Bark spider</name>
    <name type="synonym">Caerostris bankana</name>
    <dbReference type="NCBI Taxonomy" id="172846"/>
    <lineage>
        <taxon>Eukaryota</taxon>
        <taxon>Metazoa</taxon>
        <taxon>Ecdysozoa</taxon>
        <taxon>Arthropoda</taxon>
        <taxon>Chelicerata</taxon>
        <taxon>Arachnida</taxon>
        <taxon>Araneae</taxon>
        <taxon>Araneomorphae</taxon>
        <taxon>Entelegynae</taxon>
        <taxon>Araneoidea</taxon>
        <taxon>Araneidae</taxon>
        <taxon>Caerostris</taxon>
    </lineage>
</organism>
<dbReference type="EMBL" id="BPLR01018838">
    <property type="protein sequence ID" value="GIZ02657.1"/>
    <property type="molecule type" value="Genomic_DNA"/>
</dbReference>
<proteinExistence type="predicted"/>
<keyword evidence="2" id="KW-1185">Reference proteome</keyword>
<reference evidence="1 2" key="1">
    <citation type="submission" date="2021-06" db="EMBL/GenBank/DDBJ databases">
        <title>Caerostris extrusa draft genome.</title>
        <authorList>
            <person name="Kono N."/>
            <person name="Arakawa K."/>
        </authorList>
    </citation>
    <scope>NUCLEOTIDE SEQUENCE [LARGE SCALE GENOMIC DNA]</scope>
</reference>
<evidence type="ECO:0000313" key="1">
    <source>
        <dbReference type="EMBL" id="GIZ02657.1"/>
    </source>
</evidence>
<comment type="caution">
    <text evidence="1">The sequence shown here is derived from an EMBL/GenBank/DDBJ whole genome shotgun (WGS) entry which is preliminary data.</text>
</comment>
<name>A0AAV4Y5M7_CAEEX</name>
<dbReference type="AlphaFoldDB" id="A0AAV4Y5M7"/>
<accession>A0AAV4Y5M7</accession>
<evidence type="ECO:0000313" key="2">
    <source>
        <dbReference type="Proteomes" id="UP001054945"/>
    </source>
</evidence>
<dbReference type="Proteomes" id="UP001054945">
    <property type="component" value="Unassembled WGS sequence"/>
</dbReference>
<gene>
    <name evidence="1" type="ORF">CEXT_254041</name>
</gene>